<evidence type="ECO:0008006" key="3">
    <source>
        <dbReference type="Google" id="ProtNLM"/>
    </source>
</evidence>
<dbReference type="CDD" id="cd00303">
    <property type="entry name" value="retropepsin_like"/>
    <property type="match status" value="1"/>
</dbReference>
<protein>
    <recommendedName>
        <fullName evidence="3">Peptidase aspartic putative domain-containing protein</fullName>
    </recommendedName>
</protein>
<reference evidence="1 2" key="1">
    <citation type="journal article" date="2023" name="Insect Mol. Biol.">
        <title>Genome sequencing provides insights into the evolution of gene families encoding plant cell wall-degrading enzymes in longhorned beetles.</title>
        <authorList>
            <person name="Shin N.R."/>
            <person name="Okamura Y."/>
            <person name="Kirsch R."/>
            <person name="Pauchet Y."/>
        </authorList>
    </citation>
    <scope>NUCLEOTIDE SEQUENCE [LARGE SCALE GENOMIC DNA]</scope>
    <source>
        <strain evidence="1">EAD_L_NR</strain>
    </source>
</reference>
<name>A0AAV8VMJ4_9CUCU</name>
<dbReference type="EMBL" id="JANEYG010000054">
    <property type="protein sequence ID" value="KAJ8915369.1"/>
    <property type="molecule type" value="Genomic_DNA"/>
</dbReference>
<dbReference type="InterPro" id="IPR021109">
    <property type="entry name" value="Peptidase_aspartic_dom_sf"/>
</dbReference>
<comment type="caution">
    <text evidence="1">The sequence shown here is derived from an EMBL/GenBank/DDBJ whole genome shotgun (WGS) entry which is preliminary data.</text>
</comment>
<evidence type="ECO:0000313" key="2">
    <source>
        <dbReference type="Proteomes" id="UP001159042"/>
    </source>
</evidence>
<accession>A0AAV8VMJ4</accession>
<proteinExistence type="predicted"/>
<organism evidence="1 2">
    <name type="scientific">Exocentrus adspersus</name>
    <dbReference type="NCBI Taxonomy" id="1586481"/>
    <lineage>
        <taxon>Eukaryota</taxon>
        <taxon>Metazoa</taxon>
        <taxon>Ecdysozoa</taxon>
        <taxon>Arthropoda</taxon>
        <taxon>Hexapoda</taxon>
        <taxon>Insecta</taxon>
        <taxon>Pterygota</taxon>
        <taxon>Neoptera</taxon>
        <taxon>Endopterygota</taxon>
        <taxon>Coleoptera</taxon>
        <taxon>Polyphaga</taxon>
        <taxon>Cucujiformia</taxon>
        <taxon>Chrysomeloidea</taxon>
        <taxon>Cerambycidae</taxon>
        <taxon>Lamiinae</taxon>
        <taxon>Acanthocinini</taxon>
        <taxon>Exocentrus</taxon>
    </lineage>
</organism>
<dbReference type="AlphaFoldDB" id="A0AAV8VMJ4"/>
<evidence type="ECO:0000313" key="1">
    <source>
        <dbReference type="EMBL" id="KAJ8915369.1"/>
    </source>
</evidence>
<keyword evidence="2" id="KW-1185">Reference proteome</keyword>
<dbReference type="Proteomes" id="UP001159042">
    <property type="component" value="Unassembled WGS sequence"/>
</dbReference>
<gene>
    <name evidence="1" type="ORF">NQ315_008256</name>
</gene>
<sequence length="190" mass="20764">MAVNTGVVSGNDQTNNDCSNSAIVANHSAQSNLFILLSTATVQIKDSQGQLHNARALLDSGSQANFMSRTLFDKLKLHGQEINLPVMGTSQNEISIKLSTKATIKTIHNEYAVDLSFLILPKITDNIPSVSFDISKLKVPQNIKLADPAFNVLAYFFELLCVGQIKMADNEPILQKTRLGWILSGPIKTH</sequence>
<dbReference type="Gene3D" id="2.40.70.10">
    <property type="entry name" value="Acid Proteases"/>
    <property type="match status" value="1"/>
</dbReference>